<dbReference type="AlphaFoldDB" id="A0A178YIE2"/>
<dbReference type="PROSITE" id="PS50830">
    <property type="entry name" value="TNASE_3"/>
    <property type="match status" value="1"/>
</dbReference>
<comment type="caution">
    <text evidence="3">The sequence shown here is derived from an EMBL/GenBank/DDBJ whole genome shotgun (WGS) entry which is preliminary data.</text>
</comment>
<feature type="chain" id="PRO_5008097897" evidence="1">
    <location>
        <begin position="20"/>
        <end position="154"/>
    </location>
</feature>
<gene>
    <name evidence="3" type="ORF">ATB98_21985</name>
</gene>
<reference evidence="3 4" key="1">
    <citation type="submission" date="2015-11" db="EMBL/GenBank/DDBJ databases">
        <title>Ensifer anhuiense sp. nov., an effective nitrogen fixation bacterium with Glycine soja.</title>
        <authorList>
            <person name="Yan H."/>
            <person name="Chen W."/>
        </authorList>
    </citation>
    <scope>NUCLEOTIDE SEQUENCE [LARGE SCALE GENOMIC DNA]</scope>
    <source>
        <strain evidence="3 4">LMG 7837</strain>
    </source>
</reference>
<dbReference type="Pfam" id="PF00565">
    <property type="entry name" value="SNase"/>
    <property type="match status" value="1"/>
</dbReference>
<protein>
    <submittedName>
        <fullName evidence="3">Succinoglycan biosynthesis protein exoi</fullName>
    </submittedName>
</protein>
<keyword evidence="1" id="KW-0732">Signal</keyword>
<feature type="signal peptide" evidence="1">
    <location>
        <begin position="1"/>
        <end position="19"/>
    </location>
</feature>
<dbReference type="Proteomes" id="UP000078507">
    <property type="component" value="Unassembled WGS sequence"/>
</dbReference>
<evidence type="ECO:0000313" key="4">
    <source>
        <dbReference type="Proteomes" id="UP000078507"/>
    </source>
</evidence>
<accession>A0A178YIE2</accession>
<dbReference type="InterPro" id="IPR016071">
    <property type="entry name" value="Staphylococal_nuclease_OB-fold"/>
</dbReference>
<organism evidence="3 4">
    <name type="scientific">Sinorhizobium saheli</name>
    <dbReference type="NCBI Taxonomy" id="36856"/>
    <lineage>
        <taxon>Bacteria</taxon>
        <taxon>Pseudomonadati</taxon>
        <taxon>Pseudomonadota</taxon>
        <taxon>Alphaproteobacteria</taxon>
        <taxon>Hyphomicrobiales</taxon>
        <taxon>Rhizobiaceae</taxon>
        <taxon>Sinorhizobium/Ensifer group</taxon>
        <taxon>Sinorhizobium</taxon>
    </lineage>
</organism>
<dbReference type="InterPro" id="IPR035437">
    <property type="entry name" value="SNase_OB-fold_sf"/>
</dbReference>
<evidence type="ECO:0000313" key="3">
    <source>
        <dbReference type="EMBL" id="OAP47318.1"/>
    </source>
</evidence>
<name>A0A178YIE2_SINSA</name>
<feature type="domain" description="TNase-like" evidence="2">
    <location>
        <begin position="20"/>
        <end position="147"/>
    </location>
</feature>
<keyword evidence="4" id="KW-1185">Reference proteome</keyword>
<dbReference type="SMART" id="SM00318">
    <property type="entry name" value="SNc"/>
    <property type="match status" value="1"/>
</dbReference>
<sequence length="154" mass="16283">MRIAMAVLTCLVLPHGATAAEPVVGTASVIDGDTIEIGGQRIQLNGVDAPEKWHVCLDESGADYRCGAESASALAAFLSASRPTRCEFVGRDRHGRPKGTCFRADGMDVNRWLVETGNAVDRETHGNGLYASAQEIARSAGAGIWRGQIDSGSR</sequence>
<proteinExistence type="predicted"/>
<dbReference type="EMBL" id="LNQB01000065">
    <property type="protein sequence ID" value="OAP47318.1"/>
    <property type="molecule type" value="Genomic_DNA"/>
</dbReference>
<dbReference type="STRING" id="36856.ATB98_21985"/>
<evidence type="ECO:0000259" key="2">
    <source>
        <dbReference type="PROSITE" id="PS50830"/>
    </source>
</evidence>
<evidence type="ECO:0000256" key="1">
    <source>
        <dbReference type="SAM" id="SignalP"/>
    </source>
</evidence>
<dbReference type="RefSeq" id="WP_066871554.1">
    <property type="nucleotide sequence ID" value="NZ_LNQB01000065.1"/>
</dbReference>
<dbReference type="Gene3D" id="2.40.50.90">
    <property type="match status" value="1"/>
</dbReference>
<dbReference type="SUPFAM" id="SSF50199">
    <property type="entry name" value="Staphylococcal nuclease"/>
    <property type="match status" value="1"/>
</dbReference>